<dbReference type="OrthoDB" id="4508900at2759"/>
<evidence type="ECO:0000313" key="3">
    <source>
        <dbReference type="EMBL" id="PYI08836.1"/>
    </source>
</evidence>
<keyword evidence="2" id="KW-1133">Transmembrane helix</keyword>
<gene>
    <name evidence="3" type="ORF">BO78DRAFT_395415</name>
</gene>
<organism evidence="3 4">
    <name type="scientific">Aspergillus sclerotiicarbonarius (strain CBS 121057 / IBT 28362)</name>
    <dbReference type="NCBI Taxonomy" id="1448318"/>
    <lineage>
        <taxon>Eukaryota</taxon>
        <taxon>Fungi</taxon>
        <taxon>Dikarya</taxon>
        <taxon>Ascomycota</taxon>
        <taxon>Pezizomycotina</taxon>
        <taxon>Eurotiomycetes</taxon>
        <taxon>Eurotiomycetidae</taxon>
        <taxon>Eurotiales</taxon>
        <taxon>Aspergillaceae</taxon>
        <taxon>Aspergillus</taxon>
        <taxon>Aspergillus subgen. Circumdati</taxon>
    </lineage>
</organism>
<sequence length="502" mass="55647">MAKQRLTAGSRSSQTRATVYEQNAKDAYDAADDVIMVIAINAVILALRDAKYGASYAHELGPMSEEFLAIIQDSITLSGEISTHANAFHDEYPGIVSNSSLEKRTEWVQSSKKVAEAQHTQVRSISDRLSGILEAFITVWEHALHVRGASTEAEKLSVEALFSAGADSSWGLQGRRIIQTMLEPLDRICMIKGPTDEGFPELSLMYQELRAEDRLPYEVFQRMADDLTVIDRNWAITRSEIGRIQSSLDTAASFAILPSLMKPIFEGIADQYTEIAAYLVPYAREMQKLLEDLKTDFSTFVAKFSIWAKDKEADLTAQLEQLMKELQSLKDQLDSTRLMLSVFEGVGVFSAMLASVAFFSGPFAVVVGGFGIIALGGSLATIVALTIKIQKLERAIAAKEEEIEKVQAQIDALLQARQDLEAMGEDYLFRFGDNVNLLKQIWTFVASDAETVRGWLEDAKLGVQFNVTLLIKQALESADNAYTRMANYLKIYSQGLATRRSG</sequence>
<dbReference type="Gene3D" id="1.20.1170.10">
    <property type="match status" value="1"/>
</dbReference>
<evidence type="ECO:0000256" key="1">
    <source>
        <dbReference type="SAM" id="Coils"/>
    </source>
</evidence>
<proteinExistence type="predicted"/>
<evidence type="ECO:0000256" key="2">
    <source>
        <dbReference type="SAM" id="Phobius"/>
    </source>
</evidence>
<dbReference type="SUPFAM" id="SSF58100">
    <property type="entry name" value="Bacterial hemolysins"/>
    <property type="match status" value="1"/>
</dbReference>
<dbReference type="VEuPathDB" id="FungiDB:BO78DRAFT_395415"/>
<keyword evidence="1" id="KW-0175">Coiled coil</keyword>
<feature type="transmembrane region" description="Helical" evidence="2">
    <location>
        <begin position="365"/>
        <end position="387"/>
    </location>
</feature>
<keyword evidence="4" id="KW-1185">Reference proteome</keyword>
<dbReference type="AlphaFoldDB" id="A0A319EEW6"/>
<evidence type="ECO:0000313" key="4">
    <source>
        <dbReference type="Proteomes" id="UP000248423"/>
    </source>
</evidence>
<name>A0A319EEW6_ASPSB</name>
<feature type="transmembrane region" description="Helical" evidence="2">
    <location>
        <begin position="338"/>
        <end position="359"/>
    </location>
</feature>
<dbReference type="Proteomes" id="UP000248423">
    <property type="component" value="Unassembled WGS sequence"/>
</dbReference>
<reference evidence="3 4" key="1">
    <citation type="submission" date="2018-02" db="EMBL/GenBank/DDBJ databases">
        <title>The genomes of Aspergillus section Nigri reveals drivers in fungal speciation.</title>
        <authorList>
            <consortium name="DOE Joint Genome Institute"/>
            <person name="Vesth T.C."/>
            <person name="Nybo J."/>
            <person name="Theobald S."/>
            <person name="Brandl J."/>
            <person name="Frisvad J.C."/>
            <person name="Nielsen K.F."/>
            <person name="Lyhne E.K."/>
            <person name="Kogle M.E."/>
            <person name="Kuo A."/>
            <person name="Riley R."/>
            <person name="Clum A."/>
            <person name="Nolan M."/>
            <person name="Lipzen A."/>
            <person name="Salamov A."/>
            <person name="Henrissat B."/>
            <person name="Wiebenga A."/>
            <person name="De vries R.P."/>
            <person name="Grigoriev I.V."/>
            <person name="Mortensen U.H."/>
            <person name="Andersen M.R."/>
            <person name="Baker S.E."/>
        </authorList>
    </citation>
    <scope>NUCLEOTIDE SEQUENCE [LARGE SCALE GENOMIC DNA]</scope>
    <source>
        <strain evidence="3 4">CBS 121057</strain>
    </source>
</reference>
<dbReference type="EMBL" id="KZ826332">
    <property type="protein sequence ID" value="PYI08836.1"/>
    <property type="molecule type" value="Genomic_DNA"/>
</dbReference>
<keyword evidence="2" id="KW-0472">Membrane</keyword>
<feature type="coiled-coil region" evidence="1">
    <location>
        <begin position="312"/>
        <end position="339"/>
    </location>
</feature>
<accession>A0A319EEW6</accession>
<keyword evidence="2" id="KW-0812">Transmembrane</keyword>
<protein>
    <submittedName>
        <fullName evidence="3">Uncharacterized protein</fullName>
    </submittedName>
</protein>
<feature type="coiled-coil region" evidence="1">
    <location>
        <begin position="382"/>
        <end position="423"/>
    </location>
</feature>